<dbReference type="PRINTS" id="PR00455">
    <property type="entry name" value="HTHTETR"/>
</dbReference>
<keyword evidence="7" id="KW-1185">Reference proteome</keyword>
<dbReference type="InterPro" id="IPR023772">
    <property type="entry name" value="DNA-bd_HTH_TetR-type_CS"/>
</dbReference>
<keyword evidence="3" id="KW-0804">Transcription</keyword>
<evidence type="ECO:0000256" key="1">
    <source>
        <dbReference type="ARBA" id="ARBA00023015"/>
    </source>
</evidence>
<gene>
    <name evidence="6" type="ORF">GCM10022247_02740</name>
</gene>
<evidence type="ECO:0000259" key="5">
    <source>
        <dbReference type="PROSITE" id="PS50977"/>
    </source>
</evidence>
<dbReference type="InterPro" id="IPR050109">
    <property type="entry name" value="HTH-type_TetR-like_transc_reg"/>
</dbReference>
<dbReference type="PANTHER" id="PTHR30055:SF234">
    <property type="entry name" value="HTH-TYPE TRANSCRIPTIONAL REGULATOR BETI"/>
    <property type="match status" value="1"/>
</dbReference>
<name>A0ABP7QTT9_9PSEU</name>
<proteinExistence type="predicted"/>
<comment type="caution">
    <text evidence="6">The sequence shown here is derived from an EMBL/GenBank/DDBJ whole genome shotgun (WGS) entry which is preliminary data.</text>
</comment>
<evidence type="ECO:0000256" key="4">
    <source>
        <dbReference type="PROSITE-ProRule" id="PRU00335"/>
    </source>
</evidence>
<organism evidence="6 7">
    <name type="scientific">Allokutzneria multivorans</name>
    <dbReference type="NCBI Taxonomy" id="1142134"/>
    <lineage>
        <taxon>Bacteria</taxon>
        <taxon>Bacillati</taxon>
        <taxon>Actinomycetota</taxon>
        <taxon>Actinomycetes</taxon>
        <taxon>Pseudonocardiales</taxon>
        <taxon>Pseudonocardiaceae</taxon>
        <taxon>Allokutzneria</taxon>
    </lineage>
</organism>
<dbReference type="Pfam" id="PF00440">
    <property type="entry name" value="TetR_N"/>
    <property type="match status" value="1"/>
</dbReference>
<dbReference type="InterPro" id="IPR049445">
    <property type="entry name" value="TetR_SbtR-like_C"/>
</dbReference>
<dbReference type="SUPFAM" id="SSF48498">
    <property type="entry name" value="Tetracyclin repressor-like, C-terminal domain"/>
    <property type="match status" value="1"/>
</dbReference>
<evidence type="ECO:0000256" key="3">
    <source>
        <dbReference type="ARBA" id="ARBA00023163"/>
    </source>
</evidence>
<keyword evidence="1" id="KW-0805">Transcription regulation</keyword>
<evidence type="ECO:0000313" key="6">
    <source>
        <dbReference type="EMBL" id="GAA3987891.1"/>
    </source>
</evidence>
<dbReference type="Proteomes" id="UP001501747">
    <property type="component" value="Unassembled WGS sequence"/>
</dbReference>
<evidence type="ECO:0000313" key="7">
    <source>
        <dbReference type="Proteomes" id="UP001501747"/>
    </source>
</evidence>
<dbReference type="Pfam" id="PF21597">
    <property type="entry name" value="TetR_C_43"/>
    <property type="match status" value="1"/>
</dbReference>
<dbReference type="PROSITE" id="PS01081">
    <property type="entry name" value="HTH_TETR_1"/>
    <property type="match status" value="1"/>
</dbReference>
<dbReference type="PANTHER" id="PTHR30055">
    <property type="entry name" value="HTH-TYPE TRANSCRIPTIONAL REGULATOR RUTR"/>
    <property type="match status" value="1"/>
</dbReference>
<accession>A0ABP7QTT9</accession>
<dbReference type="SUPFAM" id="SSF46689">
    <property type="entry name" value="Homeodomain-like"/>
    <property type="match status" value="1"/>
</dbReference>
<feature type="domain" description="HTH tetR-type" evidence="5">
    <location>
        <begin position="9"/>
        <end position="68"/>
    </location>
</feature>
<keyword evidence="2 4" id="KW-0238">DNA-binding</keyword>
<dbReference type="EMBL" id="BAABAL010000003">
    <property type="protein sequence ID" value="GAA3987891.1"/>
    <property type="molecule type" value="Genomic_DNA"/>
</dbReference>
<evidence type="ECO:0000256" key="2">
    <source>
        <dbReference type="ARBA" id="ARBA00023125"/>
    </source>
</evidence>
<dbReference type="RefSeq" id="WP_344870578.1">
    <property type="nucleotide sequence ID" value="NZ_BAABAL010000003.1"/>
</dbReference>
<reference evidence="7" key="1">
    <citation type="journal article" date="2019" name="Int. J. Syst. Evol. Microbiol.">
        <title>The Global Catalogue of Microorganisms (GCM) 10K type strain sequencing project: providing services to taxonomists for standard genome sequencing and annotation.</title>
        <authorList>
            <consortium name="The Broad Institute Genomics Platform"/>
            <consortium name="The Broad Institute Genome Sequencing Center for Infectious Disease"/>
            <person name="Wu L."/>
            <person name="Ma J."/>
        </authorList>
    </citation>
    <scope>NUCLEOTIDE SEQUENCE [LARGE SCALE GENOMIC DNA]</scope>
    <source>
        <strain evidence="7">JCM 17342</strain>
    </source>
</reference>
<dbReference type="InterPro" id="IPR009057">
    <property type="entry name" value="Homeodomain-like_sf"/>
</dbReference>
<dbReference type="InterPro" id="IPR001647">
    <property type="entry name" value="HTH_TetR"/>
</dbReference>
<protein>
    <submittedName>
        <fullName evidence="6">TetR/AcrR family transcriptional regulator</fullName>
    </submittedName>
</protein>
<sequence>MTATRADARRNREFVLAAASTAFAERGLGVSLDEIAALAGVGAGTVHRHFPAKEQLLEEVVVARFASFRADAEGLAVDKRPAEAFFGFLVAAITRIALDRALAQVVEDGSGPWARVAEEVASVVGDLLAAAQRAGGVRPDIGVAEVMSLLVGCVAMQRRSPDTRMTVLVLDVLRNESNESSGVCAVCGKPLEAPATGRRPRYCGGACRQKAHRARTTG</sequence>
<dbReference type="Gene3D" id="1.10.357.10">
    <property type="entry name" value="Tetracycline Repressor, domain 2"/>
    <property type="match status" value="1"/>
</dbReference>
<dbReference type="PROSITE" id="PS50977">
    <property type="entry name" value="HTH_TETR_2"/>
    <property type="match status" value="1"/>
</dbReference>
<feature type="DNA-binding region" description="H-T-H motif" evidence="4">
    <location>
        <begin position="31"/>
        <end position="50"/>
    </location>
</feature>
<dbReference type="InterPro" id="IPR036271">
    <property type="entry name" value="Tet_transcr_reg_TetR-rel_C_sf"/>
</dbReference>